<organism evidence="1 3">
    <name type="scientific">Thermoproteota archaeon</name>
    <dbReference type="NCBI Taxonomy" id="2056631"/>
    <lineage>
        <taxon>Archaea</taxon>
        <taxon>Thermoproteota</taxon>
    </lineage>
</organism>
<dbReference type="EMBL" id="QMRA01000001">
    <property type="protein sequence ID" value="RLE55985.1"/>
    <property type="molecule type" value="Genomic_DNA"/>
</dbReference>
<proteinExistence type="predicted"/>
<evidence type="ECO:0000313" key="3">
    <source>
        <dbReference type="Proteomes" id="UP000268446"/>
    </source>
</evidence>
<name>A0A497EZS3_9CREN</name>
<gene>
    <name evidence="1" type="ORF">DRJ20_00580</name>
    <name evidence="2" type="ORF">DRJ26_00155</name>
</gene>
<dbReference type="GO" id="GO:0042254">
    <property type="term" value="P:ribosome biogenesis"/>
    <property type="evidence" value="ECO:0007669"/>
    <property type="project" value="InterPro"/>
</dbReference>
<dbReference type="Gene3D" id="2.40.10.230">
    <property type="entry name" value="Probable tRNA pseudouridine synthase domain"/>
    <property type="match status" value="1"/>
</dbReference>
<dbReference type="Pfam" id="PF04410">
    <property type="entry name" value="Gar1"/>
    <property type="match status" value="1"/>
</dbReference>
<protein>
    <recommendedName>
        <fullName evidence="5">H/ACA RNA-protein complex protein Gar1</fullName>
    </recommendedName>
</protein>
<sequence length="101" mass="11497">MSITRFGVDVLKRLGRVLRVTRRGLILVKATAAPPIDARILDAKGRHIGWVYDVFGPVKSPYVLVKPSTDLDELKSSLKGGIYFSGTVKRRMKTWKRMRRK</sequence>
<dbReference type="InterPro" id="IPR038664">
    <property type="entry name" value="Gar1/Naf1_Cbf5-bd_sf"/>
</dbReference>
<reference evidence="3 4" key="1">
    <citation type="submission" date="2018-06" db="EMBL/GenBank/DDBJ databases">
        <title>Extensive metabolic versatility and redundancy in microbially diverse, dynamic hydrothermal sediments.</title>
        <authorList>
            <person name="Dombrowski N."/>
            <person name="Teske A."/>
            <person name="Baker B.J."/>
        </authorList>
    </citation>
    <scope>NUCLEOTIDE SEQUENCE [LARGE SCALE GENOMIC DNA]</scope>
    <source>
        <strain evidence="2">B20_G2</strain>
        <strain evidence="1">B29_G17</strain>
    </source>
</reference>
<dbReference type="AlphaFoldDB" id="A0A497EZS3"/>
<comment type="caution">
    <text evidence="1">The sequence shown here is derived from an EMBL/GenBank/DDBJ whole genome shotgun (WGS) entry which is preliminary data.</text>
</comment>
<dbReference type="InterPro" id="IPR007504">
    <property type="entry name" value="H/ACA_rnp_Gar1/Naf1"/>
</dbReference>
<dbReference type="EMBL" id="QMQZ01000007">
    <property type="protein sequence ID" value="RLE52220.1"/>
    <property type="molecule type" value="Genomic_DNA"/>
</dbReference>
<dbReference type="GO" id="GO:0001522">
    <property type="term" value="P:pseudouridine synthesis"/>
    <property type="evidence" value="ECO:0007669"/>
    <property type="project" value="InterPro"/>
</dbReference>
<evidence type="ECO:0000313" key="1">
    <source>
        <dbReference type="EMBL" id="RLE52220.1"/>
    </source>
</evidence>
<dbReference type="Proteomes" id="UP000269499">
    <property type="component" value="Unassembled WGS sequence"/>
</dbReference>
<evidence type="ECO:0000313" key="4">
    <source>
        <dbReference type="Proteomes" id="UP000269499"/>
    </source>
</evidence>
<dbReference type="Proteomes" id="UP000268446">
    <property type="component" value="Unassembled WGS sequence"/>
</dbReference>
<evidence type="ECO:0008006" key="5">
    <source>
        <dbReference type="Google" id="ProtNLM"/>
    </source>
</evidence>
<accession>A0A497EZS3</accession>
<evidence type="ECO:0000313" key="2">
    <source>
        <dbReference type="EMBL" id="RLE55985.1"/>
    </source>
</evidence>
<dbReference type="SUPFAM" id="SSF50447">
    <property type="entry name" value="Translation proteins"/>
    <property type="match status" value="1"/>
</dbReference>
<dbReference type="InterPro" id="IPR009000">
    <property type="entry name" value="Transl_B-barrel_sf"/>
</dbReference>